<organism evidence="2 3">
    <name type="scientific">Zooshikella harenae</name>
    <dbReference type="NCBI Taxonomy" id="2827238"/>
    <lineage>
        <taxon>Bacteria</taxon>
        <taxon>Pseudomonadati</taxon>
        <taxon>Pseudomonadota</taxon>
        <taxon>Gammaproteobacteria</taxon>
        <taxon>Oceanospirillales</taxon>
        <taxon>Zooshikellaceae</taxon>
        <taxon>Zooshikella</taxon>
    </lineage>
</organism>
<proteinExistence type="predicted"/>
<dbReference type="SUPFAM" id="SSF54427">
    <property type="entry name" value="NTF2-like"/>
    <property type="match status" value="1"/>
</dbReference>
<evidence type="ECO:0000313" key="2">
    <source>
        <dbReference type="EMBL" id="MBU2712999.1"/>
    </source>
</evidence>
<dbReference type="InterPro" id="IPR027843">
    <property type="entry name" value="DUF4440"/>
</dbReference>
<dbReference type="Gene3D" id="3.10.450.50">
    <property type="match status" value="1"/>
</dbReference>
<evidence type="ECO:0000313" key="3">
    <source>
        <dbReference type="Proteomes" id="UP000690515"/>
    </source>
</evidence>
<protein>
    <submittedName>
        <fullName evidence="2">Nuclear transport factor 2 family protein</fullName>
    </submittedName>
</protein>
<evidence type="ECO:0000259" key="1">
    <source>
        <dbReference type="Pfam" id="PF14534"/>
    </source>
</evidence>
<comment type="caution">
    <text evidence="2">The sequence shown here is derived from an EMBL/GenBank/DDBJ whole genome shotgun (WGS) entry which is preliminary data.</text>
</comment>
<accession>A0ABS5ZG04</accession>
<dbReference type="Proteomes" id="UP000690515">
    <property type="component" value="Unassembled WGS sequence"/>
</dbReference>
<dbReference type="RefSeq" id="WP_215821222.1">
    <property type="nucleotide sequence ID" value="NZ_JAGSOY010000057.1"/>
</dbReference>
<keyword evidence="3" id="KW-1185">Reference proteome</keyword>
<feature type="domain" description="DUF4440" evidence="1">
    <location>
        <begin position="9"/>
        <end position="115"/>
    </location>
</feature>
<gene>
    <name evidence="2" type="ORF">KCG35_18165</name>
</gene>
<dbReference type="EMBL" id="JAGSOY010000057">
    <property type="protein sequence ID" value="MBU2712999.1"/>
    <property type="molecule type" value="Genomic_DNA"/>
</dbReference>
<reference evidence="2 3" key="1">
    <citation type="submission" date="2021-04" db="EMBL/GenBank/DDBJ databases">
        <authorList>
            <person name="Pira H."/>
            <person name="Risdian C."/>
            <person name="Wink J."/>
        </authorList>
    </citation>
    <scope>NUCLEOTIDE SEQUENCE [LARGE SCALE GENOMIC DNA]</scope>
    <source>
        <strain evidence="2 3">WH53</strain>
    </source>
</reference>
<sequence>MDKNNQFILVLEDQLKQAMLNSDVHILDQLLADDLIFTNHLGQVMSKHDDLKAHKSGHIKIKAISQSEQLIKLHHGIAVVSVLSHIQGDIAGEQSDIMLRFTRVWQKREDDQWQVIAANSCTVDET</sequence>
<dbReference type="InterPro" id="IPR032710">
    <property type="entry name" value="NTF2-like_dom_sf"/>
</dbReference>
<name>A0ABS5ZG04_9GAMM</name>
<dbReference type="Pfam" id="PF14534">
    <property type="entry name" value="DUF4440"/>
    <property type="match status" value="1"/>
</dbReference>